<dbReference type="AlphaFoldDB" id="A0A0F9CCV9"/>
<reference evidence="1" key="1">
    <citation type="journal article" date="2015" name="Nature">
        <title>Complex archaea that bridge the gap between prokaryotes and eukaryotes.</title>
        <authorList>
            <person name="Spang A."/>
            <person name="Saw J.H."/>
            <person name="Jorgensen S.L."/>
            <person name="Zaremba-Niedzwiedzka K."/>
            <person name="Martijn J."/>
            <person name="Lind A.E."/>
            <person name="van Eijk R."/>
            <person name="Schleper C."/>
            <person name="Guy L."/>
            <person name="Ettema T.J."/>
        </authorList>
    </citation>
    <scope>NUCLEOTIDE SEQUENCE</scope>
</reference>
<dbReference type="EMBL" id="LAZR01047296">
    <property type="protein sequence ID" value="KKK94546.1"/>
    <property type="molecule type" value="Genomic_DNA"/>
</dbReference>
<feature type="non-terminal residue" evidence="1">
    <location>
        <position position="23"/>
    </location>
</feature>
<organism evidence="1">
    <name type="scientific">marine sediment metagenome</name>
    <dbReference type="NCBI Taxonomy" id="412755"/>
    <lineage>
        <taxon>unclassified sequences</taxon>
        <taxon>metagenomes</taxon>
        <taxon>ecological metagenomes</taxon>
    </lineage>
</organism>
<sequence length="23" mass="2631">MTKVFHHGGKFGDMIFALYTMKA</sequence>
<name>A0A0F9CCV9_9ZZZZ</name>
<accession>A0A0F9CCV9</accession>
<evidence type="ECO:0000313" key="1">
    <source>
        <dbReference type="EMBL" id="KKK94546.1"/>
    </source>
</evidence>
<protein>
    <submittedName>
        <fullName evidence="1">Uncharacterized protein</fullName>
    </submittedName>
</protein>
<gene>
    <name evidence="1" type="ORF">LCGC14_2681790</name>
</gene>
<proteinExistence type="predicted"/>
<comment type="caution">
    <text evidence="1">The sequence shown here is derived from an EMBL/GenBank/DDBJ whole genome shotgun (WGS) entry which is preliminary data.</text>
</comment>